<dbReference type="GO" id="GO:0008897">
    <property type="term" value="F:holo-[acyl-carrier-protein] synthase activity"/>
    <property type="evidence" value="ECO:0007669"/>
    <property type="project" value="UniProtKB-EC"/>
</dbReference>
<keyword evidence="4" id="KW-0276">Fatty acid metabolism</keyword>
<evidence type="ECO:0000313" key="10">
    <source>
        <dbReference type="Proteomes" id="UP001314241"/>
    </source>
</evidence>
<keyword evidence="3" id="KW-0479">Metal-binding</keyword>
<keyword evidence="7" id="KW-0275">Fatty acid biosynthesis</keyword>
<evidence type="ECO:0000256" key="7">
    <source>
        <dbReference type="ARBA" id="ARBA00023160"/>
    </source>
</evidence>
<keyword evidence="10" id="KW-1185">Reference proteome</keyword>
<dbReference type="NCBIfam" id="TIGR00556">
    <property type="entry name" value="pantethn_trn"/>
    <property type="match status" value="1"/>
</dbReference>
<evidence type="ECO:0000259" key="8">
    <source>
        <dbReference type="Pfam" id="PF01648"/>
    </source>
</evidence>
<evidence type="ECO:0000256" key="3">
    <source>
        <dbReference type="ARBA" id="ARBA00022723"/>
    </source>
</evidence>
<dbReference type="NCBIfam" id="TIGR00516">
    <property type="entry name" value="acpS"/>
    <property type="match status" value="1"/>
</dbReference>
<keyword evidence="2 9" id="KW-0808">Transferase</keyword>
<dbReference type="Pfam" id="PF01648">
    <property type="entry name" value="ACPS"/>
    <property type="match status" value="1"/>
</dbReference>
<evidence type="ECO:0000256" key="5">
    <source>
        <dbReference type="ARBA" id="ARBA00022842"/>
    </source>
</evidence>
<reference evidence="9 10" key="1">
    <citation type="submission" date="2024-01" db="EMBL/GenBank/DDBJ databases">
        <authorList>
            <person name="Botero Cardona J."/>
        </authorList>
    </citation>
    <scope>NUCLEOTIDE SEQUENCE [LARGE SCALE GENOMIC DNA]</scope>
    <source>
        <strain evidence="9 10">LMG 33000</strain>
    </source>
</reference>
<proteinExistence type="predicted"/>
<sequence>MESISRVKKVLERQPGFLDMILTPAEIAAAKKRSGKHYYEFVAGRFSAKEAFSKATGYGIGKEVHWHDVSILNASNGRPIIRVRNFAYRTHVAITHSGDYVNTMVTIEKLSKWDKFRLRFMRGRGVIL</sequence>
<dbReference type="InterPro" id="IPR004568">
    <property type="entry name" value="Ppantetheine-prot_Trfase_dom"/>
</dbReference>
<evidence type="ECO:0000256" key="1">
    <source>
        <dbReference type="ARBA" id="ARBA00022516"/>
    </source>
</evidence>
<evidence type="ECO:0000256" key="2">
    <source>
        <dbReference type="ARBA" id="ARBA00022679"/>
    </source>
</evidence>
<evidence type="ECO:0000256" key="6">
    <source>
        <dbReference type="ARBA" id="ARBA00023098"/>
    </source>
</evidence>
<dbReference type="InterPro" id="IPR037143">
    <property type="entry name" value="4-PPantetheinyl_Trfase_dom_sf"/>
</dbReference>
<protein>
    <submittedName>
        <fullName evidence="9">Phosphopantetheinyl transferase (Holo-ACP synthase) (AcpS)</fullName>
        <ecNumber evidence="9">2.7.8.7</ecNumber>
    </submittedName>
</protein>
<feature type="domain" description="4'-phosphopantetheinyl transferase" evidence="8">
    <location>
        <begin position="2"/>
        <end position="101"/>
    </location>
</feature>
<organism evidence="9 10">
    <name type="scientific">Eupransor demetentiae</name>
    <dbReference type="NCBI Taxonomy" id="3109584"/>
    <lineage>
        <taxon>Bacteria</taxon>
        <taxon>Bacillati</taxon>
        <taxon>Bacillota</taxon>
        <taxon>Bacilli</taxon>
        <taxon>Lactobacillales</taxon>
        <taxon>Lactobacillaceae</taxon>
        <taxon>Eupransor</taxon>
    </lineage>
</organism>
<dbReference type="InterPro" id="IPR008278">
    <property type="entry name" value="4-PPantetheinyl_Trfase_dom"/>
</dbReference>
<dbReference type="InterPro" id="IPR002582">
    <property type="entry name" value="ACPS"/>
</dbReference>
<keyword evidence="5" id="KW-0460">Magnesium</keyword>
<keyword evidence="6" id="KW-0443">Lipid metabolism</keyword>
<name>A0ABM9N5R2_9LACO</name>
<dbReference type="SUPFAM" id="SSF56214">
    <property type="entry name" value="4'-phosphopantetheinyl transferase"/>
    <property type="match status" value="1"/>
</dbReference>
<evidence type="ECO:0000313" key="9">
    <source>
        <dbReference type="EMBL" id="CAK8054548.1"/>
    </source>
</evidence>
<gene>
    <name evidence="9" type="ORF">R54876_GBNLAHCA_01118</name>
</gene>
<keyword evidence="1" id="KW-0444">Lipid biosynthesis</keyword>
<dbReference type="Gene3D" id="3.90.470.20">
    <property type="entry name" value="4'-phosphopantetheinyl transferase domain"/>
    <property type="match status" value="1"/>
</dbReference>
<dbReference type="EC" id="2.7.8.7" evidence="9"/>
<dbReference type="EMBL" id="CAWVOH010000002">
    <property type="protein sequence ID" value="CAK8054548.1"/>
    <property type="molecule type" value="Genomic_DNA"/>
</dbReference>
<accession>A0ABM9N5R2</accession>
<comment type="caution">
    <text evidence="9">The sequence shown here is derived from an EMBL/GenBank/DDBJ whole genome shotgun (WGS) entry which is preliminary data.</text>
</comment>
<dbReference type="Proteomes" id="UP001314241">
    <property type="component" value="Unassembled WGS sequence"/>
</dbReference>
<evidence type="ECO:0000256" key="4">
    <source>
        <dbReference type="ARBA" id="ARBA00022832"/>
    </source>
</evidence>